<reference evidence="2" key="1">
    <citation type="submission" date="2022-01" db="EMBL/GenBank/DDBJ databases">
        <title>Novel bile acid biosynthetic pathways are enriched in the microbiome of centenarians.</title>
        <authorList>
            <person name="Sato Y."/>
            <person name="Atarashi K."/>
            <person name="Plichta R.D."/>
            <person name="Arai Y."/>
            <person name="Sasajima S."/>
            <person name="Kearney M.S."/>
            <person name="Suda W."/>
            <person name="Takeshita K."/>
            <person name="Sasaki T."/>
            <person name="Okamoto S."/>
            <person name="Skelly N.A."/>
            <person name="Okamura Y."/>
            <person name="Vlamakis H."/>
            <person name="Li Y."/>
            <person name="Tanoue T."/>
            <person name="Takei H."/>
            <person name="Nittono H."/>
            <person name="Narushima S."/>
            <person name="Irie J."/>
            <person name="Itoh H."/>
            <person name="Moriya K."/>
            <person name="Sugiura Y."/>
            <person name="Suematsu M."/>
            <person name="Moritoki N."/>
            <person name="Shibata S."/>
            <person name="Littman R.D."/>
            <person name="Fischbach A.M."/>
            <person name="Uwamino Y."/>
            <person name="Inoue T."/>
            <person name="Honda A."/>
            <person name="Hattori M."/>
            <person name="Murai T."/>
            <person name="Xavier J.R."/>
            <person name="Hirose N."/>
            <person name="Honda K."/>
        </authorList>
    </citation>
    <scope>NUCLEOTIDE SEQUENCE</scope>
    <source>
        <strain evidence="2">CE91-St55</strain>
    </source>
</reference>
<dbReference type="AlphaFoldDB" id="A0AA37JCD5"/>
<evidence type="ECO:0000259" key="1">
    <source>
        <dbReference type="PROSITE" id="PS50943"/>
    </source>
</evidence>
<dbReference type="CDD" id="cd00093">
    <property type="entry name" value="HTH_XRE"/>
    <property type="match status" value="1"/>
</dbReference>
<comment type="caution">
    <text evidence="2">The sequence shown here is derived from an EMBL/GenBank/DDBJ whole genome shotgun (WGS) entry which is preliminary data.</text>
</comment>
<dbReference type="PROSITE" id="PS50943">
    <property type="entry name" value="HTH_CROC1"/>
    <property type="match status" value="1"/>
</dbReference>
<dbReference type="SUPFAM" id="SSF47413">
    <property type="entry name" value="lambda repressor-like DNA-binding domains"/>
    <property type="match status" value="1"/>
</dbReference>
<dbReference type="Proteomes" id="UP001055091">
    <property type="component" value="Unassembled WGS sequence"/>
</dbReference>
<dbReference type="RefSeq" id="WP_195521622.1">
    <property type="nucleotide sequence ID" value="NZ_BQNJ01000001.1"/>
</dbReference>
<dbReference type="Pfam" id="PF01381">
    <property type="entry name" value="HTH_3"/>
    <property type="match status" value="1"/>
</dbReference>
<sequence>MNDVNVRFNKLRKALGMSQEEIGNIIGIKRSGVSNIEGGTREVTPKHIKFLCMEPIKGKYVNENWLRTGAGGDENMFIPEDMKYFQNVGKLGNEKNEFKKFYFNMMMGLPDEFWEYVYKEFKKFEEKKGE</sequence>
<dbReference type="EMBL" id="BQNJ01000001">
    <property type="protein sequence ID" value="GKG99074.1"/>
    <property type="molecule type" value="Genomic_DNA"/>
</dbReference>
<dbReference type="GO" id="GO:0003677">
    <property type="term" value="F:DNA binding"/>
    <property type="evidence" value="ECO:0007669"/>
    <property type="project" value="InterPro"/>
</dbReference>
<gene>
    <name evidence="2" type="ORF">CE91St55_10560</name>
</gene>
<organism evidence="2 3">
    <name type="scientific">Hungatella hathewayi</name>
    <dbReference type="NCBI Taxonomy" id="154046"/>
    <lineage>
        <taxon>Bacteria</taxon>
        <taxon>Bacillati</taxon>
        <taxon>Bacillota</taxon>
        <taxon>Clostridia</taxon>
        <taxon>Lachnospirales</taxon>
        <taxon>Lachnospiraceae</taxon>
        <taxon>Hungatella</taxon>
    </lineage>
</organism>
<feature type="domain" description="HTH cro/C1-type" evidence="1">
    <location>
        <begin position="10"/>
        <end position="52"/>
    </location>
</feature>
<dbReference type="SMART" id="SM00530">
    <property type="entry name" value="HTH_XRE"/>
    <property type="match status" value="1"/>
</dbReference>
<dbReference type="InterPro" id="IPR001387">
    <property type="entry name" value="Cro/C1-type_HTH"/>
</dbReference>
<accession>A0AA37JCD5</accession>
<name>A0AA37JCD5_9FIRM</name>
<protein>
    <recommendedName>
        <fullName evidence="1">HTH cro/C1-type domain-containing protein</fullName>
    </recommendedName>
</protein>
<evidence type="ECO:0000313" key="3">
    <source>
        <dbReference type="Proteomes" id="UP001055091"/>
    </source>
</evidence>
<dbReference type="InterPro" id="IPR010982">
    <property type="entry name" value="Lambda_DNA-bd_dom_sf"/>
</dbReference>
<dbReference type="Gene3D" id="1.10.260.40">
    <property type="entry name" value="lambda repressor-like DNA-binding domains"/>
    <property type="match status" value="1"/>
</dbReference>
<proteinExistence type="predicted"/>
<evidence type="ECO:0000313" key="2">
    <source>
        <dbReference type="EMBL" id="GKG99074.1"/>
    </source>
</evidence>